<proteinExistence type="predicted"/>
<organism evidence="2 3">
    <name type="scientific">Cordylochernes scorpioides</name>
    <dbReference type="NCBI Taxonomy" id="51811"/>
    <lineage>
        <taxon>Eukaryota</taxon>
        <taxon>Metazoa</taxon>
        <taxon>Ecdysozoa</taxon>
        <taxon>Arthropoda</taxon>
        <taxon>Chelicerata</taxon>
        <taxon>Arachnida</taxon>
        <taxon>Pseudoscorpiones</taxon>
        <taxon>Cheliferoidea</taxon>
        <taxon>Chernetidae</taxon>
        <taxon>Cordylochernes</taxon>
    </lineage>
</organism>
<evidence type="ECO:0000313" key="2">
    <source>
        <dbReference type="EMBL" id="UYV79894.1"/>
    </source>
</evidence>
<feature type="domain" description="DUF5641" evidence="1">
    <location>
        <begin position="1"/>
        <end position="37"/>
    </location>
</feature>
<evidence type="ECO:0000313" key="3">
    <source>
        <dbReference type="Proteomes" id="UP001235939"/>
    </source>
</evidence>
<sequence length="136" mass="14876">MGRVVEVHPGKDGVILVLSLRIKAGVIKRPLVKLALLQGSPVSFDGAHQFGEDVQIDRMSISSRMSTIVVTLKILMRQRRGCDAQMVYLVQCWTCGRSRKVMMFGGLAGPVVGGDGAVAKAGHVKQFRHCVFRSRN</sequence>
<gene>
    <name evidence="2" type="ORF">LAZ67_18000999</name>
</gene>
<dbReference type="Pfam" id="PF18701">
    <property type="entry name" value="DUF5641"/>
    <property type="match status" value="1"/>
</dbReference>
<keyword evidence="3" id="KW-1185">Reference proteome</keyword>
<name>A0ABY6LGT8_9ARAC</name>
<dbReference type="Proteomes" id="UP001235939">
    <property type="component" value="Chromosome 18"/>
</dbReference>
<reference evidence="2 3" key="1">
    <citation type="submission" date="2022-01" db="EMBL/GenBank/DDBJ databases">
        <title>A chromosomal length assembly of Cordylochernes scorpioides.</title>
        <authorList>
            <person name="Zeh D."/>
            <person name="Zeh J."/>
        </authorList>
    </citation>
    <scope>NUCLEOTIDE SEQUENCE [LARGE SCALE GENOMIC DNA]</scope>
    <source>
        <strain evidence="2">IN4F17</strain>
        <tissue evidence="2">Whole Body</tissue>
    </source>
</reference>
<protein>
    <recommendedName>
        <fullName evidence="1">DUF5641 domain-containing protein</fullName>
    </recommendedName>
</protein>
<dbReference type="InterPro" id="IPR040676">
    <property type="entry name" value="DUF5641"/>
</dbReference>
<dbReference type="EMBL" id="CP092880">
    <property type="protein sequence ID" value="UYV79894.1"/>
    <property type="molecule type" value="Genomic_DNA"/>
</dbReference>
<accession>A0ABY6LGT8</accession>
<evidence type="ECO:0000259" key="1">
    <source>
        <dbReference type="Pfam" id="PF18701"/>
    </source>
</evidence>